<accession>A0ACB7F1A4</accession>
<gene>
    <name evidence="1" type="primary">TIMM10B</name>
    <name evidence="1" type="ORF">GBF38_003697</name>
</gene>
<keyword evidence="2" id="KW-1185">Reference proteome</keyword>
<comment type="caution">
    <text evidence="1">The sequence shown here is derived from an EMBL/GenBank/DDBJ whole genome shotgun (WGS) entry which is preliminary data.</text>
</comment>
<evidence type="ECO:0000313" key="1">
    <source>
        <dbReference type="EMBL" id="KAG8007974.1"/>
    </source>
</evidence>
<dbReference type="Proteomes" id="UP000805704">
    <property type="component" value="Chromosome 19"/>
</dbReference>
<sequence length="445" mass="47927">MSLGSSDMAGSALGTVFSLLLLASIIQDVMCDVKSIVEVSAGEDVTIQCNMFSDAQYSWTKNGVLVSESESLQLLRVTDADTGVYRLTVNAGNRRLHKEFTVIVLTATTTTRTGTDGAQTELLLVLIIVPALVLIVVAAYIYRKQVIKQSTSHDEGHYFHNFNHDEQQEDRHGHDEQQENPIYGNISTDRRGSLEVCYEMMTVQHTRDRMKLRDFLLVYNRMTEICFQRCSSNFNYRNLTMDEESCVDNCAGKLIRSNHRLMGAYVQLMPRMVQRRMEEMESKAAENAKAAEAAAAAASAPPPAAEVVPALITSSPPAEVPPPLPSSLTDVGPEAHGSFLKPAGLDIPVDPLSTNVTDVKLSAAAALTPATEAAKPSVFNDPGNGPSSTAGFPQAPIAGAQFEFKPASLSADVPVPTIAAPTASKPTESPSGHERASEPPPPSSQ</sequence>
<proteinExistence type="predicted"/>
<protein>
    <submittedName>
        <fullName evidence="1">Mitochondrial import inner membrane translocase subunit Tim10 B</fullName>
    </submittedName>
</protein>
<dbReference type="EMBL" id="CM024807">
    <property type="protein sequence ID" value="KAG8007974.1"/>
    <property type="molecule type" value="Genomic_DNA"/>
</dbReference>
<organism evidence="1 2">
    <name type="scientific">Nibea albiflora</name>
    <name type="common">Yellow drum</name>
    <name type="synonym">Corvina albiflora</name>
    <dbReference type="NCBI Taxonomy" id="240163"/>
    <lineage>
        <taxon>Eukaryota</taxon>
        <taxon>Metazoa</taxon>
        <taxon>Chordata</taxon>
        <taxon>Craniata</taxon>
        <taxon>Vertebrata</taxon>
        <taxon>Euteleostomi</taxon>
        <taxon>Actinopterygii</taxon>
        <taxon>Neopterygii</taxon>
        <taxon>Teleostei</taxon>
        <taxon>Neoteleostei</taxon>
        <taxon>Acanthomorphata</taxon>
        <taxon>Eupercaria</taxon>
        <taxon>Sciaenidae</taxon>
        <taxon>Nibea</taxon>
    </lineage>
</organism>
<evidence type="ECO:0000313" key="2">
    <source>
        <dbReference type="Proteomes" id="UP000805704"/>
    </source>
</evidence>
<reference evidence="1" key="1">
    <citation type="submission" date="2020-04" db="EMBL/GenBank/DDBJ databases">
        <title>A chromosome-scale assembly and high-density genetic map of the yellow drum (Nibea albiflora) genome.</title>
        <authorList>
            <person name="Xu D."/>
            <person name="Zhang W."/>
            <person name="Chen R."/>
            <person name="Tan P."/>
            <person name="Wang L."/>
            <person name="Song H."/>
            <person name="Tian L."/>
            <person name="Zhu Q."/>
            <person name="Wang B."/>
        </authorList>
    </citation>
    <scope>NUCLEOTIDE SEQUENCE</scope>
    <source>
        <strain evidence="1">ZJHYS-2018</strain>
    </source>
</reference>
<name>A0ACB7F1A4_NIBAL</name>